<dbReference type="EMBL" id="PDUG01000005">
    <property type="protein sequence ID" value="PIC26716.1"/>
    <property type="molecule type" value="Genomic_DNA"/>
</dbReference>
<dbReference type="AlphaFoldDB" id="A0A2G5TI75"/>
<evidence type="ECO:0000313" key="1">
    <source>
        <dbReference type="EMBL" id="PIC26715.1"/>
    </source>
</evidence>
<sequence>MYIIEQFKTHILSKFEQIWIILNRVIVKLLNRTFYAPVSISQEQVFQTASNLFSYIFDLHQTFFITMPIFKKILTENFFLLLESSSLL</sequence>
<evidence type="ECO:0000313" key="3">
    <source>
        <dbReference type="Proteomes" id="UP000230233"/>
    </source>
</evidence>
<name>A0A2G5TI75_9PELO</name>
<protein>
    <submittedName>
        <fullName evidence="2">Uncharacterized protein</fullName>
    </submittedName>
</protein>
<accession>A0A2G5TI75</accession>
<gene>
    <name evidence="2" type="primary">Cnig_chr_V.g19210</name>
    <name evidence="1" type="synonym">Cnig_chr_V.g19209</name>
    <name evidence="1" type="ORF">B9Z55_019209</name>
    <name evidence="2" type="ORF">B9Z55_019210</name>
</gene>
<organism evidence="2 3">
    <name type="scientific">Caenorhabditis nigoni</name>
    <dbReference type="NCBI Taxonomy" id="1611254"/>
    <lineage>
        <taxon>Eukaryota</taxon>
        <taxon>Metazoa</taxon>
        <taxon>Ecdysozoa</taxon>
        <taxon>Nematoda</taxon>
        <taxon>Chromadorea</taxon>
        <taxon>Rhabditida</taxon>
        <taxon>Rhabditina</taxon>
        <taxon>Rhabditomorpha</taxon>
        <taxon>Rhabditoidea</taxon>
        <taxon>Rhabditidae</taxon>
        <taxon>Peloderinae</taxon>
        <taxon>Caenorhabditis</taxon>
    </lineage>
</organism>
<reference evidence="2" key="2">
    <citation type="journal article" date="2018" name="Science">
        <title>Rapid genome shrinkage in a self-fertile nematode reveals sperm competition proteins.</title>
        <authorList>
            <person name="Yin D."/>
            <person name="Schwarz E.M."/>
            <person name="Thomas C.G."/>
            <person name="Felde R.L."/>
            <person name="Korf I.F."/>
            <person name="Cutter A.D."/>
            <person name="Schartner C.M."/>
            <person name="Ralston E.J."/>
            <person name="Meyer B.J."/>
            <person name="Haag E.S."/>
        </authorList>
    </citation>
    <scope>NUCLEOTIDE SEQUENCE</scope>
    <source>
        <strain evidence="2">JU1422</strain>
    </source>
</reference>
<proteinExistence type="predicted"/>
<dbReference type="EMBL" id="PDUG01000005">
    <property type="protein sequence ID" value="PIC26715.1"/>
    <property type="molecule type" value="Genomic_DNA"/>
</dbReference>
<reference evidence="3" key="1">
    <citation type="submission" date="2017-10" db="EMBL/GenBank/DDBJ databases">
        <title>Rapid genome shrinkage in a self-fertile nematode reveals novel sperm competition proteins.</title>
        <authorList>
            <person name="Yin D."/>
            <person name="Schwarz E.M."/>
            <person name="Thomas C.G."/>
            <person name="Felde R.L."/>
            <person name="Korf I.F."/>
            <person name="Cutter A.D."/>
            <person name="Schartner C.M."/>
            <person name="Ralston E.J."/>
            <person name="Meyer B.J."/>
            <person name="Haag E.S."/>
        </authorList>
    </citation>
    <scope>NUCLEOTIDE SEQUENCE [LARGE SCALE GENOMIC DNA]</scope>
    <source>
        <strain evidence="3">JU1422</strain>
    </source>
</reference>
<keyword evidence="3" id="KW-1185">Reference proteome</keyword>
<evidence type="ECO:0000313" key="2">
    <source>
        <dbReference type="EMBL" id="PIC26716.1"/>
    </source>
</evidence>
<comment type="caution">
    <text evidence="2">The sequence shown here is derived from an EMBL/GenBank/DDBJ whole genome shotgun (WGS) entry which is preliminary data.</text>
</comment>
<dbReference type="Proteomes" id="UP000230233">
    <property type="component" value="Chromosome V"/>
</dbReference>